<dbReference type="Pfam" id="PF14720">
    <property type="entry name" value="NiFe_hyd_SSU_C"/>
    <property type="match status" value="1"/>
</dbReference>
<evidence type="ECO:0000313" key="14">
    <source>
        <dbReference type="EMBL" id="MFC6868505.1"/>
    </source>
</evidence>
<dbReference type="PANTHER" id="PTHR30013">
    <property type="entry name" value="NIFE / NIFESE HYDROGENASE SMALL SUBUNIT FAMILY MEMBER"/>
    <property type="match status" value="1"/>
</dbReference>
<feature type="domain" description="NADH:ubiquinone oxidoreductase-like 20kDa subunit" evidence="12">
    <location>
        <begin position="73"/>
        <end position="247"/>
    </location>
</feature>
<dbReference type="InterPro" id="IPR037148">
    <property type="entry name" value="NiFe-Hase_small_C_sf"/>
</dbReference>
<feature type="compositionally biased region" description="Basic and acidic residues" evidence="11">
    <location>
        <begin position="433"/>
        <end position="461"/>
    </location>
</feature>
<evidence type="ECO:0000256" key="7">
    <source>
        <dbReference type="ARBA" id="ARBA00022729"/>
    </source>
</evidence>
<comment type="similarity">
    <text evidence="3">Belongs to the [NiFe]/[NiFeSe] hydrogenase small subunit family.</text>
</comment>
<dbReference type="Gene3D" id="4.10.480.10">
    <property type="entry name" value="Cytochrome-c3 hydrogenase, C-terminal domain"/>
    <property type="match status" value="1"/>
</dbReference>
<accession>A0ABW2C1M6</accession>
<comment type="subunit">
    <text evidence="4">Heterodimer of a large and a small subunit.</text>
</comment>
<evidence type="ECO:0000256" key="4">
    <source>
        <dbReference type="ARBA" id="ARBA00011771"/>
    </source>
</evidence>
<comment type="subcellular location">
    <subcellularLocation>
        <location evidence="2">Cell envelope</location>
    </subcellularLocation>
</comment>
<evidence type="ECO:0000259" key="13">
    <source>
        <dbReference type="Pfam" id="PF14720"/>
    </source>
</evidence>
<evidence type="ECO:0000256" key="3">
    <source>
        <dbReference type="ARBA" id="ARBA00006605"/>
    </source>
</evidence>
<evidence type="ECO:0000256" key="10">
    <source>
        <dbReference type="ARBA" id="ARBA00023014"/>
    </source>
</evidence>
<comment type="cofactor">
    <cofactor evidence="1">
        <name>[4Fe-4S] cluster</name>
        <dbReference type="ChEBI" id="CHEBI:49883"/>
    </cofactor>
</comment>
<reference evidence="15" key="1">
    <citation type="journal article" date="2019" name="Int. J. Syst. Evol. Microbiol.">
        <title>The Global Catalogue of Microorganisms (GCM) 10K type strain sequencing project: providing services to taxonomists for standard genome sequencing and annotation.</title>
        <authorList>
            <consortium name="The Broad Institute Genomics Platform"/>
            <consortium name="The Broad Institute Genome Sequencing Center for Infectious Disease"/>
            <person name="Wu L."/>
            <person name="Ma J."/>
        </authorList>
    </citation>
    <scope>NUCLEOTIDE SEQUENCE [LARGE SCALE GENOMIC DNA]</scope>
    <source>
        <strain evidence="15">KCTC 32255</strain>
    </source>
</reference>
<evidence type="ECO:0000259" key="12">
    <source>
        <dbReference type="Pfam" id="PF01058"/>
    </source>
</evidence>
<comment type="caution">
    <text evidence="14">The sequence shown here is derived from an EMBL/GenBank/DDBJ whole genome shotgun (WGS) entry which is preliminary data.</text>
</comment>
<evidence type="ECO:0000256" key="9">
    <source>
        <dbReference type="ARBA" id="ARBA00023004"/>
    </source>
</evidence>
<dbReference type="RefSeq" id="WP_345392689.1">
    <property type="nucleotide sequence ID" value="NZ_BAABLA010000011.1"/>
</dbReference>
<keyword evidence="10" id="KW-0411">Iron-sulfur</keyword>
<proteinExistence type="inferred from homology"/>
<feature type="domain" description="Cytochrome-c3 hydrogenase C-terminal" evidence="13">
    <location>
        <begin position="271"/>
        <end position="349"/>
    </location>
</feature>
<keyword evidence="6" id="KW-0479">Metal-binding</keyword>
<organism evidence="14 15">
    <name type="scientific">Haloechinothrix salitolerans</name>
    <dbReference type="NCBI Taxonomy" id="926830"/>
    <lineage>
        <taxon>Bacteria</taxon>
        <taxon>Bacillati</taxon>
        <taxon>Actinomycetota</taxon>
        <taxon>Actinomycetes</taxon>
        <taxon>Pseudonocardiales</taxon>
        <taxon>Pseudonocardiaceae</taxon>
        <taxon>Haloechinothrix</taxon>
    </lineage>
</organism>
<keyword evidence="9" id="KW-0408">Iron</keyword>
<evidence type="ECO:0000256" key="11">
    <source>
        <dbReference type="SAM" id="MobiDB-lite"/>
    </source>
</evidence>
<keyword evidence="8" id="KW-0560">Oxidoreductase</keyword>
<dbReference type="Pfam" id="PF01058">
    <property type="entry name" value="Oxidored_q6"/>
    <property type="match status" value="1"/>
</dbReference>
<evidence type="ECO:0000256" key="6">
    <source>
        <dbReference type="ARBA" id="ARBA00022723"/>
    </source>
</evidence>
<feature type="region of interest" description="Disordered" evidence="11">
    <location>
        <begin position="417"/>
        <end position="461"/>
    </location>
</feature>
<evidence type="ECO:0000256" key="8">
    <source>
        <dbReference type="ARBA" id="ARBA00023002"/>
    </source>
</evidence>
<dbReference type="InterPro" id="IPR001821">
    <property type="entry name" value="NiFe_hydrogenase_ssu"/>
</dbReference>
<dbReference type="Gene3D" id="3.40.50.700">
    <property type="entry name" value="NADH:ubiquinone oxidoreductase-like, 20kDa subunit"/>
    <property type="match status" value="1"/>
</dbReference>
<dbReference type="PANTHER" id="PTHR30013:SF5">
    <property type="entry name" value="HYDROGENASE SMALL SUBUNIT"/>
    <property type="match status" value="1"/>
</dbReference>
<gene>
    <name evidence="14" type="ORF">ACFQGD_15290</name>
</gene>
<protein>
    <submittedName>
        <fullName evidence="14">Hydrogenase expression protein HypE</fullName>
    </submittedName>
</protein>
<keyword evidence="15" id="KW-1185">Reference proteome</keyword>
<evidence type="ECO:0000313" key="15">
    <source>
        <dbReference type="Proteomes" id="UP001596337"/>
    </source>
</evidence>
<name>A0ABW2C1M6_9PSEU</name>
<sequence>MVAQSSERTPAQRLLEVLGPVDQFHNQEDLGDFGMPTRSSMEDMLDPVAHTDPSRRVGPLEKIHVFWFAGMSCDGCTVSVTGAQSPSVESLLLGAHPGLPQVVLHHPVVNVESGPKYMRPHELAVQGKLDAPYAIVLEGSITDETIALETGGYWAGQGEEPWGPDGAMRTVTTDEWIARLAPGAAASIAIGTCATWGGIPSADGNPTGAMSMMDFLGKDYRSAFGLPVVNVPGCAPIGDNFTETVAAILYFLQGYGPLPEFDDLGRPAWLFGETVHRHCVRGAYYEEGSYAEEFGDKECLVEIGCWGPVVNCNITSRGAINHAGGCMNAGGACIGCTMPGFPDKFTPFYKTPPGSKVSTTASRLLGGVIRPMRLYTNAHLNREVRWDLHKQTPSGWAREKSEPTTLSEIGHKFYDKFRRSTDTGKNTKTPAWGKRDEWTTKREPATEARLPGGERRDSGGE</sequence>
<dbReference type="InterPro" id="IPR006137">
    <property type="entry name" value="NADH_UbQ_OxRdtase-like_20kDa"/>
</dbReference>
<evidence type="ECO:0000256" key="5">
    <source>
        <dbReference type="ARBA" id="ARBA00022485"/>
    </source>
</evidence>
<evidence type="ECO:0000256" key="2">
    <source>
        <dbReference type="ARBA" id="ARBA00004196"/>
    </source>
</evidence>
<dbReference type="SUPFAM" id="SSF56770">
    <property type="entry name" value="HydA/Nqo6-like"/>
    <property type="match status" value="1"/>
</dbReference>
<dbReference type="InterPro" id="IPR037024">
    <property type="entry name" value="NiFe_Hase_small_N_sf"/>
</dbReference>
<keyword evidence="5" id="KW-0004">4Fe-4S</keyword>
<evidence type="ECO:0000256" key="1">
    <source>
        <dbReference type="ARBA" id="ARBA00001966"/>
    </source>
</evidence>
<dbReference type="Proteomes" id="UP001596337">
    <property type="component" value="Unassembled WGS sequence"/>
</dbReference>
<dbReference type="EMBL" id="JBHSXX010000001">
    <property type="protein sequence ID" value="MFC6868505.1"/>
    <property type="molecule type" value="Genomic_DNA"/>
</dbReference>
<dbReference type="InterPro" id="IPR027394">
    <property type="entry name" value="Cytochrome-c3_hydrogenase_C"/>
</dbReference>
<keyword evidence="7" id="KW-0732">Signal</keyword>